<organism evidence="2">
    <name type="scientific">Serratia fonticola</name>
    <dbReference type="NCBI Taxonomy" id="47917"/>
    <lineage>
        <taxon>Bacteria</taxon>
        <taxon>Pseudomonadati</taxon>
        <taxon>Pseudomonadota</taxon>
        <taxon>Gammaproteobacteria</taxon>
        <taxon>Enterobacterales</taxon>
        <taxon>Yersiniaceae</taxon>
        <taxon>Serratia</taxon>
    </lineage>
</organism>
<keyword evidence="1" id="KW-0812">Transmembrane</keyword>
<keyword evidence="1" id="KW-0472">Membrane</keyword>
<keyword evidence="1" id="KW-1133">Transmembrane helix</keyword>
<name>A0A4V6KTD9_SERFO</name>
<gene>
    <name evidence="2" type="ORF">NCTC12965_06014</name>
</gene>
<proteinExistence type="predicted"/>
<dbReference type="AlphaFoldDB" id="A0A4V6KTD9"/>
<feature type="transmembrane region" description="Helical" evidence="1">
    <location>
        <begin position="42"/>
        <end position="63"/>
    </location>
</feature>
<accession>A0A4V6KTD9</accession>
<reference evidence="2" key="1">
    <citation type="submission" date="2019-05" db="EMBL/GenBank/DDBJ databases">
        <authorList>
            <consortium name="Pathogen Informatics"/>
        </authorList>
    </citation>
    <scope>NUCLEOTIDE SEQUENCE [LARGE SCALE GENOMIC DNA]</scope>
    <source>
        <strain evidence="2">NCTC12965</strain>
    </source>
</reference>
<dbReference type="EMBL" id="CABEEZ010000122">
    <property type="protein sequence ID" value="VTR50618.1"/>
    <property type="molecule type" value="Genomic_DNA"/>
</dbReference>
<evidence type="ECO:0000256" key="1">
    <source>
        <dbReference type="SAM" id="Phobius"/>
    </source>
</evidence>
<protein>
    <submittedName>
        <fullName evidence="2">Uncharacterized protein</fullName>
    </submittedName>
</protein>
<evidence type="ECO:0000313" key="2">
    <source>
        <dbReference type="EMBL" id="VTR50618.1"/>
    </source>
</evidence>
<sequence>MSMVLTDFFVNLTMDMAKLAVSVGIAWGSKNDSYQSYDYWEASVIAIAGGIFLLGLGISYGLYRLDSELKISERIIKHLKSYKEHNAPYHPRFNFLTLGGRYSRG</sequence>